<dbReference type="STRING" id="228230.RMCC_2428"/>
<name>A0A117I9W9_MYCCR</name>
<reference evidence="2" key="2">
    <citation type="submission" date="2016-02" db="EMBL/GenBank/DDBJ databases">
        <title>Draft genome sequence of five rapidly growing Mycobacterium species.</title>
        <authorList>
            <person name="Katahira K."/>
            <person name="Gotou Y."/>
            <person name="Iida K."/>
            <person name="Ogura Y."/>
            <person name="Hayashi T."/>
        </authorList>
    </citation>
    <scope>NUCLEOTIDE SEQUENCE [LARGE SCALE GENOMIC DNA]</scope>
    <source>
        <strain evidence="2">JCM15298</strain>
    </source>
</reference>
<reference evidence="2" key="1">
    <citation type="journal article" date="2016" name="Genome Announc.">
        <title>Draft Genome Sequences of Five Rapidly Growing Mycobacterium Species, M. thermoresistibile, M. fortuitum subsp. acetamidolyticum, M. canariasense, M. brisbanense, and M. novocastrense.</title>
        <authorList>
            <person name="Katahira K."/>
            <person name="Ogura Y."/>
            <person name="Gotoh Y."/>
            <person name="Hayashi T."/>
        </authorList>
    </citation>
    <scope>NUCLEOTIDE SEQUENCE [LARGE SCALE GENOMIC DNA]</scope>
    <source>
        <strain evidence="2">JCM15298</strain>
    </source>
</reference>
<dbReference type="OrthoDB" id="4738738at2"/>
<dbReference type="EMBL" id="BCSY01000039">
    <property type="protein sequence ID" value="GAS95462.1"/>
    <property type="molecule type" value="Genomic_DNA"/>
</dbReference>
<organism evidence="1 2">
    <name type="scientific">Mycolicibacterium canariasense</name>
    <name type="common">Mycobacterium canariasense</name>
    <dbReference type="NCBI Taxonomy" id="228230"/>
    <lineage>
        <taxon>Bacteria</taxon>
        <taxon>Bacillati</taxon>
        <taxon>Actinomycetota</taxon>
        <taxon>Actinomycetes</taxon>
        <taxon>Mycobacteriales</taxon>
        <taxon>Mycobacteriaceae</taxon>
        <taxon>Mycolicibacterium</taxon>
    </lineage>
</organism>
<evidence type="ECO:0000313" key="2">
    <source>
        <dbReference type="Proteomes" id="UP000069443"/>
    </source>
</evidence>
<proteinExistence type="predicted"/>
<keyword evidence="2" id="KW-1185">Reference proteome</keyword>
<protein>
    <submittedName>
        <fullName evidence="1">Uncharacterized protein</fullName>
    </submittedName>
</protein>
<comment type="caution">
    <text evidence="1">The sequence shown here is derived from an EMBL/GenBank/DDBJ whole genome shotgun (WGS) entry which is preliminary data.</text>
</comment>
<sequence>MPDLRPLTGGSWQGAGLNDRAPEFLRRGKAKAAQVRDARGAATDISPHNADGSVRWSPFAQDNTLRLDLVARRKVGGIYQTVTTANEGFFGTGAFKEGDGPSQEPKITQDRFMIEQSNSPYDTELTEETEPFSFTMVDTADPVYQRLRNNLPLYDQNGNSLVEDPGWTSAGYGRLLNGVNPGRQFLFLRERFWNGLPVWSVTGVALARLDDIGSSKQDKKDSEGAKLTYLPVDDGRFMAYQDGELQPVITYTWWGGAGWTAFGGVPELSATAPTATATGSGGVTLSFPEPTGPGDPWSYDEAPAGVQFSTDDGSTWGSLIEPATVSVSSGTVTLTLTGIATGSKKFRANVKGTNGAVGTTPNSNAVTVT</sequence>
<dbReference type="RefSeq" id="WP_062656659.1">
    <property type="nucleotide sequence ID" value="NZ_BCSY01000039.1"/>
</dbReference>
<dbReference type="AlphaFoldDB" id="A0A117I9W9"/>
<accession>A0A117I9W9</accession>
<dbReference type="Proteomes" id="UP000069443">
    <property type="component" value="Unassembled WGS sequence"/>
</dbReference>
<evidence type="ECO:0000313" key="1">
    <source>
        <dbReference type="EMBL" id="GAS95462.1"/>
    </source>
</evidence>
<gene>
    <name evidence="1" type="ORF">RMCC_2428</name>
</gene>